<evidence type="ECO:0000256" key="1">
    <source>
        <dbReference type="SAM" id="Coils"/>
    </source>
</evidence>
<protein>
    <recommendedName>
        <fullName evidence="2">Oxidoreductase-like domain-containing protein</fullName>
    </recommendedName>
</protein>
<reference evidence="3" key="1">
    <citation type="journal article" date="2008" name="BMC Genomics">
        <title>A conifer genomics resource of 200,000 spruce (Picea spp.) ESTs and 6,464 high-quality, sequence-finished full-length cDNAs for Sitka spruce (Picea sitchensis).</title>
        <authorList>
            <person name="Ralph S.G."/>
            <person name="Chun H.J."/>
            <person name="Kolosova N."/>
            <person name="Cooper D."/>
            <person name="Oddy C."/>
            <person name="Ritland C.E."/>
            <person name="Kirkpatrick R."/>
            <person name="Moore R."/>
            <person name="Barber S."/>
            <person name="Holt R.A."/>
            <person name="Jones S.J."/>
            <person name="Marra M.A."/>
            <person name="Douglas C.J."/>
            <person name="Ritland K."/>
            <person name="Bohlmann J."/>
        </authorList>
    </citation>
    <scope>NUCLEOTIDE SEQUENCE</scope>
    <source>
        <tissue evidence="3">Green portion of the leader tissue</tissue>
    </source>
</reference>
<sequence>MRSPFCIPSVVSARTRVCFRFTCFTMATVSGGGVEGKENLEKSIEAKAKDEKKKAEEEIEKILMEKIGPPPEKPLPGDCCGSGCEICVWDTYFDQLQEYKKEKDSILKSISPP</sequence>
<dbReference type="PANTHER" id="PTHR21193">
    <property type="entry name" value="OXIDOREDUCTASE-LIKE DOMAIN-CONTAINING PROTEIN 1"/>
    <property type="match status" value="1"/>
</dbReference>
<keyword evidence="1" id="KW-0175">Coiled coil</keyword>
<feature type="coiled-coil region" evidence="1">
    <location>
        <begin position="37"/>
        <end position="65"/>
    </location>
</feature>
<accession>A9NP39</accession>
<organism evidence="3">
    <name type="scientific">Picea sitchensis</name>
    <name type="common">Sitka spruce</name>
    <name type="synonym">Pinus sitchensis</name>
    <dbReference type="NCBI Taxonomy" id="3332"/>
    <lineage>
        <taxon>Eukaryota</taxon>
        <taxon>Viridiplantae</taxon>
        <taxon>Streptophyta</taxon>
        <taxon>Embryophyta</taxon>
        <taxon>Tracheophyta</taxon>
        <taxon>Spermatophyta</taxon>
        <taxon>Pinopsida</taxon>
        <taxon>Pinidae</taxon>
        <taxon>Conifers I</taxon>
        <taxon>Pinales</taxon>
        <taxon>Pinaceae</taxon>
        <taxon>Picea</taxon>
    </lineage>
</organism>
<feature type="domain" description="Oxidoreductase-like" evidence="2">
    <location>
        <begin position="67"/>
        <end position="105"/>
    </location>
</feature>
<dbReference type="EMBL" id="EF083049">
    <property type="protein sequence ID" value="ABK22400.1"/>
    <property type="molecule type" value="mRNA"/>
</dbReference>
<dbReference type="Pfam" id="PF09791">
    <property type="entry name" value="Oxidored-like"/>
    <property type="match status" value="1"/>
</dbReference>
<dbReference type="InterPro" id="IPR019180">
    <property type="entry name" value="Oxidoreductase-like_N"/>
</dbReference>
<proteinExistence type="evidence at transcript level"/>
<dbReference type="InterPro" id="IPR039251">
    <property type="entry name" value="OXLD1"/>
</dbReference>
<name>A9NP39_PICSI</name>
<dbReference type="AlphaFoldDB" id="A9NP39"/>
<evidence type="ECO:0000259" key="2">
    <source>
        <dbReference type="Pfam" id="PF09791"/>
    </source>
</evidence>
<evidence type="ECO:0000313" key="3">
    <source>
        <dbReference type="EMBL" id="ABK22400.1"/>
    </source>
</evidence>
<dbReference type="PANTHER" id="PTHR21193:SF3">
    <property type="entry name" value="OXIDOREDUCTASE-LIKE DOMAIN-CONTAINING PROTEIN 1"/>
    <property type="match status" value="1"/>
</dbReference>